<protein>
    <submittedName>
        <fullName evidence="1">SFRICE_000909</fullName>
    </submittedName>
</protein>
<evidence type="ECO:0000313" key="1">
    <source>
        <dbReference type="EMBL" id="SOQ38364.1"/>
    </source>
</evidence>
<accession>A0A2H1VDM5</accession>
<gene>
    <name evidence="1" type="ORF">SFRICE_000909</name>
</gene>
<dbReference type="AlphaFoldDB" id="A0A2H1VDM5"/>
<name>A0A2H1VDM5_SPOFR</name>
<reference evidence="1" key="1">
    <citation type="submission" date="2016-07" db="EMBL/GenBank/DDBJ databases">
        <authorList>
            <person name="Bretaudeau A."/>
        </authorList>
    </citation>
    <scope>NUCLEOTIDE SEQUENCE</scope>
    <source>
        <strain evidence="1">Rice</strain>
        <tissue evidence="1">Whole body</tissue>
    </source>
</reference>
<sequence>MYLFYLVSIIEVRHFCNSPNINIATASSAFLGRQVVALSRATYRQHVCMGDVTDQILPRFLMVTGQNKPNTLKLNSVARQASRYSARDPRLRT</sequence>
<dbReference type="EMBL" id="ODYU01001747">
    <property type="protein sequence ID" value="SOQ38364.1"/>
    <property type="molecule type" value="Genomic_DNA"/>
</dbReference>
<organism evidence="1">
    <name type="scientific">Spodoptera frugiperda</name>
    <name type="common">Fall armyworm</name>
    <dbReference type="NCBI Taxonomy" id="7108"/>
    <lineage>
        <taxon>Eukaryota</taxon>
        <taxon>Metazoa</taxon>
        <taxon>Ecdysozoa</taxon>
        <taxon>Arthropoda</taxon>
        <taxon>Hexapoda</taxon>
        <taxon>Insecta</taxon>
        <taxon>Pterygota</taxon>
        <taxon>Neoptera</taxon>
        <taxon>Endopterygota</taxon>
        <taxon>Lepidoptera</taxon>
        <taxon>Glossata</taxon>
        <taxon>Ditrysia</taxon>
        <taxon>Noctuoidea</taxon>
        <taxon>Noctuidae</taxon>
        <taxon>Amphipyrinae</taxon>
        <taxon>Spodoptera</taxon>
    </lineage>
</organism>
<proteinExistence type="predicted"/>